<comment type="cofactor">
    <cofactor evidence="1 11">
        <name>Zn(2+)</name>
        <dbReference type="ChEBI" id="CHEBI:29105"/>
    </cofactor>
</comment>
<dbReference type="InterPro" id="IPR036034">
    <property type="entry name" value="PDZ_sf"/>
</dbReference>
<keyword evidence="5 11" id="KW-0812">Transmembrane</keyword>
<dbReference type="KEGG" id="lpil:LIP_1685"/>
<keyword evidence="9 11" id="KW-0482">Metalloprotease</keyword>
<evidence type="ECO:0000313" key="13">
    <source>
        <dbReference type="EMBL" id="BAS27531.1"/>
    </source>
</evidence>
<dbReference type="Pfam" id="PF02163">
    <property type="entry name" value="Peptidase_M50"/>
    <property type="match status" value="1"/>
</dbReference>
<evidence type="ECO:0000256" key="9">
    <source>
        <dbReference type="ARBA" id="ARBA00023049"/>
    </source>
</evidence>
<dbReference type="Pfam" id="PF17820">
    <property type="entry name" value="PDZ_6"/>
    <property type="match status" value="1"/>
</dbReference>
<dbReference type="InterPro" id="IPR008915">
    <property type="entry name" value="Peptidase_M50"/>
</dbReference>
<evidence type="ECO:0000313" key="14">
    <source>
        <dbReference type="Proteomes" id="UP000065807"/>
    </source>
</evidence>
<dbReference type="GO" id="GO:0006508">
    <property type="term" value="P:proteolysis"/>
    <property type="evidence" value="ECO:0007669"/>
    <property type="project" value="UniProtKB-KW"/>
</dbReference>
<evidence type="ECO:0000256" key="2">
    <source>
        <dbReference type="ARBA" id="ARBA00004141"/>
    </source>
</evidence>
<dbReference type="AlphaFoldDB" id="A0A0K2SK89"/>
<name>A0A0K2SK89_LIMPI</name>
<keyword evidence="8 11" id="KW-1133">Transmembrane helix</keyword>
<dbReference type="Proteomes" id="UP000065807">
    <property type="component" value="Chromosome"/>
</dbReference>
<comment type="similarity">
    <text evidence="3 11">Belongs to the peptidase M50B family.</text>
</comment>
<dbReference type="CDD" id="cd06163">
    <property type="entry name" value="S2P-M50_PDZ_RseP-like"/>
    <property type="match status" value="1"/>
</dbReference>
<keyword evidence="14" id="KW-1185">Reference proteome</keyword>
<dbReference type="InterPro" id="IPR041489">
    <property type="entry name" value="PDZ_6"/>
</dbReference>
<dbReference type="EMBL" id="AP014924">
    <property type="protein sequence ID" value="BAS27531.1"/>
    <property type="molecule type" value="Genomic_DNA"/>
</dbReference>
<dbReference type="Gene3D" id="2.30.42.10">
    <property type="match status" value="1"/>
</dbReference>
<dbReference type="InterPro" id="IPR001478">
    <property type="entry name" value="PDZ"/>
</dbReference>
<evidence type="ECO:0000259" key="12">
    <source>
        <dbReference type="PROSITE" id="PS50106"/>
    </source>
</evidence>
<evidence type="ECO:0000256" key="7">
    <source>
        <dbReference type="ARBA" id="ARBA00022833"/>
    </source>
</evidence>
<feature type="transmembrane region" description="Helical" evidence="11">
    <location>
        <begin position="98"/>
        <end position="118"/>
    </location>
</feature>
<dbReference type="GO" id="GO:0004222">
    <property type="term" value="F:metalloendopeptidase activity"/>
    <property type="evidence" value="ECO:0007669"/>
    <property type="project" value="InterPro"/>
</dbReference>
<dbReference type="PANTHER" id="PTHR42837:SF2">
    <property type="entry name" value="MEMBRANE METALLOPROTEASE ARASP2, CHLOROPLASTIC-RELATED"/>
    <property type="match status" value="1"/>
</dbReference>
<dbReference type="NCBIfam" id="TIGR00054">
    <property type="entry name" value="RIP metalloprotease RseP"/>
    <property type="match status" value="1"/>
</dbReference>
<feature type="domain" description="PDZ" evidence="12">
    <location>
        <begin position="125"/>
        <end position="155"/>
    </location>
</feature>
<dbReference type="PANTHER" id="PTHR42837">
    <property type="entry name" value="REGULATOR OF SIGMA-E PROTEASE RSEP"/>
    <property type="match status" value="1"/>
</dbReference>
<keyword evidence="10 11" id="KW-0472">Membrane</keyword>
<feature type="transmembrane region" description="Helical" evidence="11">
    <location>
        <begin position="314"/>
        <end position="333"/>
    </location>
</feature>
<evidence type="ECO:0000256" key="11">
    <source>
        <dbReference type="RuleBase" id="RU362031"/>
    </source>
</evidence>
<dbReference type="InterPro" id="IPR004387">
    <property type="entry name" value="Pept_M50_Zn"/>
</dbReference>
<keyword evidence="7 11" id="KW-0862">Zinc</keyword>
<keyword evidence="6 11" id="KW-0378">Hydrolase</keyword>
<dbReference type="OrthoDB" id="9782003at2"/>
<evidence type="ECO:0000256" key="10">
    <source>
        <dbReference type="ARBA" id="ARBA00023136"/>
    </source>
</evidence>
<proteinExistence type="inferred from homology"/>
<evidence type="ECO:0000256" key="5">
    <source>
        <dbReference type="ARBA" id="ARBA00022692"/>
    </source>
</evidence>
<dbReference type="RefSeq" id="WP_068136523.1">
    <property type="nucleotide sequence ID" value="NZ_AP014924.1"/>
</dbReference>
<dbReference type="SUPFAM" id="SSF50156">
    <property type="entry name" value="PDZ domain-like"/>
    <property type="match status" value="1"/>
</dbReference>
<sequence length="345" mass="37397">MNSLVAFVLVFGTIVFFHELGHYGTAKLLGIGVHEFSVGFGPALVSRRWRGTRYSVRIVPLGGFCKLAGMEPVEDEQMGLQPQDPRHFGGRPLWQRTLVILAGPLMNFVQAVVFLALISTATIPVEVVGLEQGGPAARAGVQPGDVIVAIDGRAVAETGDVNRWVTQSQGRPIEVRLLRDGEPVELSIRPEAQRDGITRIGVQIVGGSAGVPWWRALPEGAARTWEMTRALVVGIWSMITHRAPVDVAGPVGIFQVVSQSAERGWLSLLTLAALLNVNLGLLNLLPIPALDGGWLLFLGLEGVRGKPLAPEQQGWVQVIGFAFLMALMLFATYQDILRLFHPFAE</sequence>
<evidence type="ECO:0000256" key="6">
    <source>
        <dbReference type="ARBA" id="ARBA00022801"/>
    </source>
</evidence>
<gene>
    <name evidence="13" type="ORF">LIP_1685</name>
</gene>
<protein>
    <recommendedName>
        <fullName evidence="11">Zinc metalloprotease</fullName>
        <ecNumber evidence="11">3.4.24.-</ecNumber>
    </recommendedName>
</protein>
<reference evidence="14" key="1">
    <citation type="submission" date="2015-07" db="EMBL/GenBank/DDBJ databases">
        <title>Complete genome sequence and phylogenetic analysis of Limnochorda pilosa.</title>
        <authorList>
            <person name="Watanabe M."/>
            <person name="Kojima H."/>
            <person name="Fukui M."/>
        </authorList>
    </citation>
    <scope>NUCLEOTIDE SEQUENCE [LARGE SCALE GENOMIC DNA]</scope>
    <source>
        <strain evidence="14">HC45</strain>
    </source>
</reference>
<comment type="subcellular location">
    <subcellularLocation>
        <location evidence="2">Membrane</location>
        <topology evidence="2">Multi-pass membrane protein</topology>
    </subcellularLocation>
</comment>
<evidence type="ECO:0000256" key="3">
    <source>
        <dbReference type="ARBA" id="ARBA00007931"/>
    </source>
</evidence>
<dbReference type="STRING" id="1555112.LIP_1685"/>
<dbReference type="PROSITE" id="PS50106">
    <property type="entry name" value="PDZ"/>
    <property type="match status" value="1"/>
</dbReference>
<dbReference type="PATRIC" id="fig|1555112.3.peg.1718"/>
<dbReference type="SMART" id="SM00228">
    <property type="entry name" value="PDZ"/>
    <property type="match status" value="1"/>
</dbReference>
<keyword evidence="4" id="KW-0645">Protease</keyword>
<organism evidence="13 14">
    <name type="scientific">Limnochorda pilosa</name>
    <dbReference type="NCBI Taxonomy" id="1555112"/>
    <lineage>
        <taxon>Bacteria</taxon>
        <taxon>Bacillati</taxon>
        <taxon>Bacillota</taxon>
        <taxon>Limnochordia</taxon>
        <taxon>Limnochordales</taxon>
        <taxon>Limnochordaceae</taxon>
        <taxon>Limnochorda</taxon>
    </lineage>
</organism>
<feature type="transmembrane region" description="Helical" evidence="11">
    <location>
        <begin position="265"/>
        <end position="287"/>
    </location>
</feature>
<evidence type="ECO:0000256" key="4">
    <source>
        <dbReference type="ARBA" id="ARBA00022670"/>
    </source>
</evidence>
<dbReference type="CDD" id="cd23081">
    <property type="entry name" value="cpPDZ_EcRseP-like"/>
    <property type="match status" value="1"/>
</dbReference>
<accession>A0A0K2SK89</accession>
<evidence type="ECO:0000256" key="8">
    <source>
        <dbReference type="ARBA" id="ARBA00022989"/>
    </source>
</evidence>
<dbReference type="EC" id="3.4.24.-" evidence="11"/>
<evidence type="ECO:0000256" key="1">
    <source>
        <dbReference type="ARBA" id="ARBA00001947"/>
    </source>
</evidence>
<dbReference type="GO" id="GO:0046872">
    <property type="term" value="F:metal ion binding"/>
    <property type="evidence" value="ECO:0007669"/>
    <property type="project" value="UniProtKB-KW"/>
</dbReference>
<keyword evidence="11" id="KW-0479">Metal-binding</keyword>
<reference evidence="14" key="2">
    <citation type="journal article" date="2016" name="Int. J. Syst. Evol. Microbiol.">
        <title>Complete genome sequence and cell structure of Limnochorda pilosa, a Gram-negative spore-former within the phylum Firmicutes.</title>
        <authorList>
            <person name="Watanabe M."/>
            <person name="Kojima H."/>
            <person name="Fukui M."/>
        </authorList>
    </citation>
    <scope>NUCLEOTIDE SEQUENCE [LARGE SCALE GENOMIC DNA]</scope>
    <source>
        <strain evidence="14">HC45</strain>
    </source>
</reference>
<dbReference type="GO" id="GO:0016020">
    <property type="term" value="C:membrane"/>
    <property type="evidence" value="ECO:0007669"/>
    <property type="project" value="UniProtKB-SubCell"/>
</dbReference>